<evidence type="ECO:0000256" key="1">
    <source>
        <dbReference type="SAM" id="Phobius"/>
    </source>
</evidence>
<gene>
    <name evidence="2" type="ORF">OEA41_006669</name>
</gene>
<proteinExistence type="predicted"/>
<accession>A0AAD9Z8G4</accession>
<keyword evidence="3" id="KW-1185">Reference proteome</keyword>
<sequence length="288" mass="32421">MMKFPDAGHVEAATYFRYDLQEKISTFVIITNDMKAHQENILELFTGPKSQPSSNPFAILLDLVAHYSRFLNQDLGSRSSFSPQESDLKGIHHTAGNLRIAVYAAEYQAKLVTFLQTTHLSLLSLQQNRVVRDDGLAGTAKSIQPAFQMHKTIWEQQASSHKSVALERAITQLNIADSMLNQQVAKDSKEIAEAARRDSIAMKTTASLTMIYLPATFMAAIFSTVFFNTDENGLLTMGCQIWIYVVALTILTTFTFIVWIWLNVRASPQFWRDLRNLGVGARKIPEEQ</sequence>
<evidence type="ECO:0000313" key="3">
    <source>
        <dbReference type="Proteomes" id="UP001276659"/>
    </source>
</evidence>
<evidence type="ECO:0000313" key="2">
    <source>
        <dbReference type="EMBL" id="KAK3173340.1"/>
    </source>
</evidence>
<dbReference type="EMBL" id="JASNWA010000007">
    <property type="protein sequence ID" value="KAK3173340.1"/>
    <property type="molecule type" value="Genomic_DNA"/>
</dbReference>
<reference evidence="2" key="1">
    <citation type="submission" date="2022-11" db="EMBL/GenBank/DDBJ databases">
        <title>Chromosomal genome sequence assembly and mating type (MAT) locus characterization of the leprose asexual lichenized fungus Lepraria neglecta (Nyl.) Erichsen.</title>
        <authorList>
            <person name="Allen J.L."/>
            <person name="Pfeffer B."/>
        </authorList>
    </citation>
    <scope>NUCLEOTIDE SEQUENCE</scope>
    <source>
        <strain evidence="2">Allen 5258</strain>
    </source>
</reference>
<name>A0AAD9Z8G4_9LECA</name>
<protein>
    <submittedName>
        <fullName evidence="2">Uncharacterized protein</fullName>
    </submittedName>
</protein>
<dbReference type="AlphaFoldDB" id="A0AAD9Z8G4"/>
<keyword evidence="1" id="KW-0812">Transmembrane</keyword>
<dbReference type="Proteomes" id="UP001276659">
    <property type="component" value="Unassembled WGS sequence"/>
</dbReference>
<dbReference type="Gene3D" id="1.20.58.340">
    <property type="entry name" value="Magnesium transport protein CorA, transmembrane region"/>
    <property type="match status" value="1"/>
</dbReference>
<feature type="transmembrane region" description="Helical" evidence="1">
    <location>
        <begin position="206"/>
        <end position="229"/>
    </location>
</feature>
<feature type="transmembrane region" description="Helical" evidence="1">
    <location>
        <begin position="241"/>
        <end position="262"/>
    </location>
</feature>
<comment type="caution">
    <text evidence="2">The sequence shown here is derived from an EMBL/GenBank/DDBJ whole genome shotgun (WGS) entry which is preliminary data.</text>
</comment>
<organism evidence="2 3">
    <name type="scientific">Lepraria neglecta</name>
    <dbReference type="NCBI Taxonomy" id="209136"/>
    <lineage>
        <taxon>Eukaryota</taxon>
        <taxon>Fungi</taxon>
        <taxon>Dikarya</taxon>
        <taxon>Ascomycota</taxon>
        <taxon>Pezizomycotina</taxon>
        <taxon>Lecanoromycetes</taxon>
        <taxon>OSLEUM clade</taxon>
        <taxon>Lecanoromycetidae</taxon>
        <taxon>Lecanorales</taxon>
        <taxon>Lecanorineae</taxon>
        <taxon>Stereocaulaceae</taxon>
        <taxon>Lepraria</taxon>
    </lineage>
</organism>
<keyword evidence="1" id="KW-1133">Transmembrane helix</keyword>
<keyword evidence="1" id="KW-0472">Membrane</keyword>